<protein>
    <submittedName>
        <fullName evidence="9">Gpi2p</fullName>
    </submittedName>
</protein>
<comment type="caution">
    <text evidence="9">The sequence shown here is derived from an EMBL/GenBank/DDBJ whole genome shotgun (WGS) entry which is preliminary data.</text>
</comment>
<feature type="transmembrane region" description="Helical" evidence="8">
    <location>
        <begin position="108"/>
        <end position="126"/>
    </location>
</feature>
<dbReference type="EMBL" id="MTSL01000051">
    <property type="protein sequence ID" value="PJF19564.1"/>
    <property type="molecule type" value="Genomic_DNA"/>
</dbReference>
<evidence type="ECO:0000256" key="4">
    <source>
        <dbReference type="ARBA" id="ARBA00022502"/>
    </source>
</evidence>
<evidence type="ECO:0000256" key="5">
    <source>
        <dbReference type="ARBA" id="ARBA00022692"/>
    </source>
</evidence>
<dbReference type="InterPro" id="IPR009450">
    <property type="entry name" value="Plno_GlcNAc_GPI2"/>
</dbReference>
<proteinExistence type="inferred from homology"/>
<evidence type="ECO:0000256" key="7">
    <source>
        <dbReference type="ARBA" id="ARBA00023136"/>
    </source>
</evidence>
<dbReference type="STRING" id="1246581.A0A2H9TP98"/>
<feature type="transmembrane region" description="Helical" evidence="8">
    <location>
        <begin position="47"/>
        <end position="67"/>
    </location>
</feature>
<feature type="transmembrane region" description="Helical" evidence="8">
    <location>
        <begin position="241"/>
        <end position="261"/>
    </location>
</feature>
<evidence type="ECO:0000256" key="8">
    <source>
        <dbReference type="SAM" id="Phobius"/>
    </source>
</evidence>
<keyword evidence="6 8" id="KW-1133">Transmembrane helix</keyword>
<dbReference type="AlphaFoldDB" id="A0A2H9TP98"/>
<dbReference type="Proteomes" id="UP000240830">
    <property type="component" value="Unassembled WGS sequence"/>
</dbReference>
<keyword evidence="10" id="KW-1185">Reference proteome</keyword>
<keyword evidence="7 8" id="KW-0472">Membrane</keyword>
<comment type="similarity">
    <text evidence="3">Belongs to the PIGC family.</text>
</comment>
<dbReference type="PANTHER" id="PTHR12982">
    <property type="entry name" value="PHOSPHATIDYLINOSITOL GLYCAN, CLASS C"/>
    <property type="match status" value="1"/>
</dbReference>
<evidence type="ECO:0000256" key="1">
    <source>
        <dbReference type="ARBA" id="ARBA00004141"/>
    </source>
</evidence>
<dbReference type="PANTHER" id="PTHR12982:SF0">
    <property type="entry name" value="PHOSPHATIDYLINOSITOL N-ACETYLGLUCOSAMINYLTRANSFERASE SUBUNIT C"/>
    <property type="match status" value="1"/>
</dbReference>
<dbReference type="GO" id="GO:0006506">
    <property type="term" value="P:GPI anchor biosynthetic process"/>
    <property type="evidence" value="ECO:0007669"/>
    <property type="project" value="UniProtKB-UniPathway"/>
</dbReference>
<reference evidence="9 10" key="1">
    <citation type="submission" date="2016-10" db="EMBL/GenBank/DDBJ databases">
        <title>The genome of Paramicrosporidium saccamoebae is the missing link in understanding Cryptomycota and Microsporidia evolution.</title>
        <authorList>
            <person name="Quandt C.A."/>
            <person name="Beaudet D."/>
            <person name="Corsaro D."/>
            <person name="Michel R."/>
            <person name="Corradi N."/>
            <person name="James T."/>
        </authorList>
    </citation>
    <scope>NUCLEOTIDE SEQUENCE [LARGE SCALE GENOMIC DNA]</scope>
    <source>
        <strain evidence="9 10">KSL3</strain>
    </source>
</reference>
<keyword evidence="5 8" id="KW-0812">Transmembrane</keyword>
<feature type="transmembrane region" description="Helical" evidence="8">
    <location>
        <begin position="217"/>
        <end position="235"/>
    </location>
</feature>
<feature type="transmembrane region" description="Helical" evidence="8">
    <location>
        <begin position="188"/>
        <end position="205"/>
    </location>
</feature>
<dbReference type="GO" id="GO:0000506">
    <property type="term" value="C:glycosylphosphatidylinositol-N-acetylglucosaminyltransferase (GPI-GnT) complex"/>
    <property type="evidence" value="ECO:0007669"/>
    <property type="project" value="TreeGrafter"/>
</dbReference>
<keyword evidence="4" id="KW-0337">GPI-anchor biosynthesis</keyword>
<evidence type="ECO:0000256" key="2">
    <source>
        <dbReference type="ARBA" id="ARBA00004687"/>
    </source>
</evidence>
<accession>A0A2H9TP98</accession>
<evidence type="ECO:0000313" key="9">
    <source>
        <dbReference type="EMBL" id="PJF19564.1"/>
    </source>
</evidence>
<dbReference type="OrthoDB" id="196709at2759"/>
<comment type="pathway">
    <text evidence="2">Glycolipid biosynthesis; glycosylphosphatidylinositol-anchor biosynthesis.</text>
</comment>
<sequence length="321" mass="36362">MTEWRKILYERQPFPDNYVERTLFLAELKKNGTVKLHTYGWLVRHSLFVMQQVSCVLIFVCFFVFLLNAWVSAASLILLSNTVTLVFYFFWIAWVWSRSTDRVASKQAGKSGILFMTVLLGLTPILKTLTEDTSHDTIWALSSLCLLVNVLFFDYMAEGPRSDDSVALNAAIFASVMLASRLSSSAHVFGLMTLSVLWFALFPVLRRAVFLYDHRLDLLMSIILMVLAGSMLAAVGPVFLALYVVSLLVGTIVCPAIFVYLQRFKNEIHGPWDEASVITKLSLSRFLAFSIYRLVGIGIGLTDWLERQHIQYGDLQVTNCE</sequence>
<feature type="transmembrane region" description="Helical" evidence="8">
    <location>
        <begin position="138"/>
        <end position="157"/>
    </location>
</feature>
<dbReference type="Pfam" id="PF06432">
    <property type="entry name" value="GPI2"/>
    <property type="match status" value="1"/>
</dbReference>
<feature type="transmembrane region" description="Helical" evidence="8">
    <location>
        <begin position="73"/>
        <end position="96"/>
    </location>
</feature>
<name>A0A2H9TP98_9FUNG</name>
<evidence type="ECO:0000313" key="10">
    <source>
        <dbReference type="Proteomes" id="UP000240830"/>
    </source>
</evidence>
<organism evidence="9 10">
    <name type="scientific">Paramicrosporidium saccamoebae</name>
    <dbReference type="NCBI Taxonomy" id="1246581"/>
    <lineage>
        <taxon>Eukaryota</taxon>
        <taxon>Fungi</taxon>
        <taxon>Fungi incertae sedis</taxon>
        <taxon>Cryptomycota</taxon>
        <taxon>Cryptomycota incertae sedis</taxon>
        <taxon>Paramicrosporidium</taxon>
    </lineage>
</organism>
<gene>
    <name evidence="9" type="ORF">PSACC_00618</name>
</gene>
<evidence type="ECO:0000256" key="6">
    <source>
        <dbReference type="ARBA" id="ARBA00022989"/>
    </source>
</evidence>
<evidence type="ECO:0000256" key="3">
    <source>
        <dbReference type="ARBA" id="ARBA00008321"/>
    </source>
</evidence>
<comment type="subcellular location">
    <subcellularLocation>
        <location evidence="1">Membrane</location>
        <topology evidence="1">Multi-pass membrane protein</topology>
    </subcellularLocation>
</comment>
<dbReference type="UniPathway" id="UPA00196"/>
<dbReference type="PIRSF" id="PIRSF016104">
    <property type="entry name" value="GPI2"/>
    <property type="match status" value="1"/>
</dbReference>